<dbReference type="VEuPathDB" id="FungiDB:RhiirFUN_025362"/>
<dbReference type="AlphaFoldDB" id="U9TK42"/>
<reference evidence="1" key="1">
    <citation type="submission" date="2013-07" db="EMBL/GenBank/DDBJ databases">
        <title>The genome of an arbuscular mycorrhizal fungus provides insights into the evolution of the oldest plant symbiosis.</title>
        <authorList>
            <consortium name="DOE Joint Genome Institute"/>
            <person name="Tisserant E."/>
            <person name="Malbreil M."/>
            <person name="Kuo A."/>
            <person name="Kohler A."/>
            <person name="Symeonidi A."/>
            <person name="Balestrini R."/>
            <person name="Charron P."/>
            <person name="Duensing N."/>
            <person name="Frei-dit-Frey N."/>
            <person name="Gianinazzi-Pearson V."/>
            <person name="Gilbert B."/>
            <person name="Handa Y."/>
            <person name="Hijri M."/>
            <person name="Kaul R."/>
            <person name="Kawaguchi M."/>
            <person name="Krajinski F."/>
            <person name="Lammers P."/>
            <person name="Lapierre D."/>
            <person name="Masclaux F.G."/>
            <person name="Murat C."/>
            <person name="Morin E."/>
            <person name="Ndikumana S."/>
            <person name="Pagni M."/>
            <person name="Petitpierre D."/>
            <person name="Requena N."/>
            <person name="Rosikiewicz P."/>
            <person name="Riley R."/>
            <person name="Saito K."/>
            <person name="San Clemente H."/>
            <person name="Shapiro H."/>
            <person name="van Tuinen D."/>
            <person name="Becard G."/>
            <person name="Bonfante P."/>
            <person name="Paszkowski U."/>
            <person name="Shachar-Hill Y."/>
            <person name="Young J.P."/>
            <person name="Sanders I.R."/>
            <person name="Henrissat B."/>
            <person name="Rensing S.A."/>
            <person name="Grigoriev I.V."/>
            <person name="Corradi N."/>
            <person name="Roux C."/>
            <person name="Martin F."/>
        </authorList>
    </citation>
    <scope>NUCLEOTIDE SEQUENCE</scope>
    <source>
        <strain evidence="1">DAOM 197198</strain>
    </source>
</reference>
<dbReference type="SUPFAM" id="SSF47769">
    <property type="entry name" value="SAM/Pointed domain"/>
    <property type="match status" value="1"/>
</dbReference>
<gene>
    <name evidence="1" type="ORF">GLOINDRAFT_84964</name>
</gene>
<dbReference type="EMBL" id="KI291311">
    <property type="protein sequence ID" value="ESA06678.1"/>
    <property type="molecule type" value="Genomic_DNA"/>
</dbReference>
<proteinExistence type="predicted"/>
<organism evidence="1">
    <name type="scientific">Rhizophagus irregularis (strain DAOM 181602 / DAOM 197198 / MUCL 43194)</name>
    <name type="common">Arbuscular mycorrhizal fungus</name>
    <name type="synonym">Glomus intraradices</name>
    <dbReference type="NCBI Taxonomy" id="747089"/>
    <lineage>
        <taxon>Eukaryota</taxon>
        <taxon>Fungi</taxon>
        <taxon>Fungi incertae sedis</taxon>
        <taxon>Mucoromycota</taxon>
        <taxon>Glomeromycotina</taxon>
        <taxon>Glomeromycetes</taxon>
        <taxon>Glomerales</taxon>
        <taxon>Glomeraceae</taxon>
        <taxon>Rhizophagus</taxon>
    </lineage>
</organism>
<protein>
    <submittedName>
        <fullName evidence="1">Uncharacterized protein</fullName>
    </submittedName>
</protein>
<dbReference type="InterPro" id="IPR013761">
    <property type="entry name" value="SAM/pointed_sf"/>
</dbReference>
<dbReference type="Gene3D" id="1.10.150.50">
    <property type="entry name" value="Transcription Factor, Ets-1"/>
    <property type="match status" value="1"/>
</dbReference>
<dbReference type="HOGENOM" id="CLU_824236_0_0_1"/>
<evidence type="ECO:0000313" key="1">
    <source>
        <dbReference type="EMBL" id="ESA06678.1"/>
    </source>
</evidence>
<sequence>MIQVCRGKGVNFGLTLTFEEMAQFQLKIEYKYVTLSIMGLYTYRVMTSAPPDEKPPQKWTSDEVICFLESKVNDYNFDQNDIEKIRKENVNGKAFLRWTIEILMNVFGIKYKSANSIMDLVDEVRLSGSFKSFSISTTDEHASTLLFDSPSPRGRSTIGEALFDYKHPLPSSGDELKQTIEWEIIKKGDWLCIIKNYGSTFVDREIEVTDIIDGKLTVAIVIDDEKKGKSGIITLKKLEEWILNEIPEKEKITKPKSNHASENIIVKRDEKYPSVYSIFYILLCNIHHEQRDCDPEGHGWLISFHRKLHTLNTKLPLRKWDEKCYNNLSVSWLSVQR</sequence>
<accession>U9TK42</accession>
<name>U9TK42_RHIID</name>